<evidence type="ECO:0000256" key="1">
    <source>
        <dbReference type="ARBA" id="ARBA00002074"/>
    </source>
</evidence>
<dbReference type="InterPro" id="IPR044974">
    <property type="entry name" value="Disease_R_plants"/>
</dbReference>
<dbReference type="PRINTS" id="PR00364">
    <property type="entry name" value="DISEASERSIST"/>
</dbReference>
<dbReference type="GO" id="GO:0009626">
    <property type="term" value="P:plant-type hypersensitive response"/>
    <property type="evidence" value="ECO:0007669"/>
    <property type="project" value="UniProtKB-KW"/>
</dbReference>
<dbReference type="SUPFAM" id="SSF52047">
    <property type="entry name" value="RNI-like"/>
    <property type="match status" value="1"/>
</dbReference>
<evidence type="ECO:0000256" key="3">
    <source>
        <dbReference type="ARBA" id="ARBA00008894"/>
    </source>
</evidence>
<keyword evidence="4" id="KW-0963">Cytoplasm</keyword>
<dbReference type="Gene3D" id="3.40.50.300">
    <property type="entry name" value="P-loop containing nucleotide triphosphate hydrolases"/>
    <property type="match status" value="1"/>
</dbReference>
<evidence type="ECO:0000256" key="5">
    <source>
        <dbReference type="ARBA" id="ARBA00022614"/>
    </source>
</evidence>
<dbReference type="EMBL" id="JACGWJ010000024">
    <property type="protein sequence ID" value="KAL0320315.1"/>
    <property type="molecule type" value="Genomic_DNA"/>
</dbReference>
<dbReference type="GO" id="GO:0005737">
    <property type="term" value="C:cytoplasm"/>
    <property type="evidence" value="ECO:0007669"/>
    <property type="project" value="UniProtKB-SubCell"/>
</dbReference>
<organism evidence="13">
    <name type="scientific">Sesamum radiatum</name>
    <name type="common">Black benniseed</name>
    <dbReference type="NCBI Taxonomy" id="300843"/>
    <lineage>
        <taxon>Eukaryota</taxon>
        <taxon>Viridiplantae</taxon>
        <taxon>Streptophyta</taxon>
        <taxon>Embryophyta</taxon>
        <taxon>Tracheophyta</taxon>
        <taxon>Spermatophyta</taxon>
        <taxon>Magnoliopsida</taxon>
        <taxon>eudicotyledons</taxon>
        <taxon>Gunneridae</taxon>
        <taxon>Pentapetalae</taxon>
        <taxon>asterids</taxon>
        <taxon>lamiids</taxon>
        <taxon>Lamiales</taxon>
        <taxon>Pedaliaceae</taxon>
        <taxon>Sesamum</taxon>
    </lineage>
</organism>
<evidence type="ECO:0000256" key="9">
    <source>
        <dbReference type="ARBA" id="ARBA00022821"/>
    </source>
</evidence>
<comment type="similarity">
    <text evidence="3">Belongs to the disease resistance NB-LRR family.</text>
</comment>
<comment type="function">
    <text evidence="1">Confers resistance to late blight (Phytophthora infestans) races carrying the avirulence gene Avr1. Resistance proteins guard the plant against pathogens that contain an appropriate avirulence protein via an indirect interaction with this avirulence protein. That triggers a defense system including the hypersensitive response, which restricts the pathogen growth.</text>
</comment>
<sequence>MAYSALLSVLQTLEGYFPRPLQKIPSDLQDNVSCLLRFLEDPSTKNSSSIKNLEGRIRDASFEAQDIIESHVSRQAVLLKSVMCGVGSCFWETVAALQSMFPAIHLYGTSMDYMHPGLDLEMERSLQKVIDEFDSIVEALSKIKDGKEEAAPQGNSSIATSSRFVASNKSEVVGLDQDLMGIKDRLTGSLSKLDIISIVGIWVNYHVQETFTSLVGSTRQAGDGLHQKSIEELAERLYRTLKGRRYLIVMDDVWDTKAWDDIRRFFPDDNNGSRIILTTRQSEVAIYVNSKTPIHNMSLLSPNASWELLHKTVFGQEECPLGLEKIGRKIAQNCKGLPLAIVVIGGILSKDNKEKDWEQIAKDVNSAVATNVGDQFMEILSLSYDSLPHHLKACFLYMGVFPEDHEIFVSQLIKLWIAEGFIKPPTLKSFEEVAEGYLKDLIGRSLIQVRKRTHNGEIKTCLIHDMLREFCVKKARDQKLLQIIDWHIRTFPQGRDAQRRVSMHKFVDRTSVQDSRVRSLLYFHGYVSIREVSFLTSHCRLLAVLNLLTISFYEFPIGIIDLVHLRYLAFIYKGKREFPASIYKLQNLQSLIVYQGNMGLSGIETLYLPLIIWKMPKLRHLLIERGFLPCHLPTDSVIMENLQALSEVTNFKCTKEVLKFMPNVKNWEFHIFMTDAPNGHPMSWTILSTSTTLKH</sequence>
<keyword evidence="6" id="KW-0381">Hypersensitive response</keyword>
<evidence type="ECO:0000259" key="12">
    <source>
        <dbReference type="Pfam" id="PF23559"/>
    </source>
</evidence>
<dbReference type="Pfam" id="PF00931">
    <property type="entry name" value="NB-ARC"/>
    <property type="match status" value="1"/>
</dbReference>
<dbReference type="Gene3D" id="1.20.5.4130">
    <property type="match status" value="1"/>
</dbReference>
<dbReference type="InterPro" id="IPR032675">
    <property type="entry name" value="LRR_dom_sf"/>
</dbReference>
<feature type="domain" description="NB-ARC" evidence="11">
    <location>
        <begin position="205"/>
        <end position="317"/>
    </location>
</feature>
<evidence type="ECO:0000256" key="7">
    <source>
        <dbReference type="ARBA" id="ARBA00022737"/>
    </source>
</evidence>
<dbReference type="GO" id="GO:0043531">
    <property type="term" value="F:ADP binding"/>
    <property type="evidence" value="ECO:0007669"/>
    <property type="project" value="InterPro"/>
</dbReference>
<evidence type="ECO:0000313" key="13">
    <source>
        <dbReference type="EMBL" id="KAL0320315.1"/>
    </source>
</evidence>
<dbReference type="InterPro" id="IPR042197">
    <property type="entry name" value="Apaf_helical"/>
</dbReference>
<dbReference type="PANTHER" id="PTHR23155">
    <property type="entry name" value="DISEASE RESISTANCE PROTEIN RP"/>
    <property type="match status" value="1"/>
</dbReference>
<dbReference type="InterPro" id="IPR058922">
    <property type="entry name" value="WHD_DRP"/>
</dbReference>
<evidence type="ECO:0000256" key="6">
    <source>
        <dbReference type="ARBA" id="ARBA00022667"/>
    </source>
</evidence>
<keyword evidence="10" id="KW-0067">ATP-binding</keyword>
<dbReference type="Gene3D" id="1.10.10.10">
    <property type="entry name" value="Winged helix-like DNA-binding domain superfamily/Winged helix DNA-binding domain"/>
    <property type="match status" value="1"/>
</dbReference>
<name>A0AAW2LME6_SESRA</name>
<reference evidence="13" key="1">
    <citation type="submission" date="2020-06" db="EMBL/GenBank/DDBJ databases">
        <authorList>
            <person name="Li T."/>
            <person name="Hu X."/>
            <person name="Zhang T."/>
            <person name="Song X."/>
            <person name="Zhang H."/>
            <person name="Dai N."/>
            <person name="Sheng W."/>
            <person name="Hou X."/>
            <person name="Wei L."/>
        </authorList>
    </citation>
    <scope>NUCLEOTIDE SEQUENCE</scope>
    <source>
        <strain evidence="13">G02</strain>
        <tissue evidence="13">Leaf</tissue>
    </source>
</reference>
<dbReference type="Gene3D" id="3.80.10.10">
    <property type="entry name" value="Ribonuclease Inhibitor"/>
    <property type="match status" value="1"/>
</dbReference>
<dbReference type="Pfam" id="PF23559">
    <property type="entry name" value="WHD_DRP"/>
    <property type="match status" value="1"/>
</dbReference>
<keyword evidence="5" id="KW-0433">Leucine-rich repeat</keyword>
<dbReference type="InterPro" id="IPR036388">
    <property type="entry name" value="WH-like_DNA-bd_sf"/>
</dbReference>
<dbReference type="InterPro" id="IPR027417">
    <property type="entry name" value="P-loop_NTPase"/>
</dbReference>
<protein>
    <submittedName>
        <fullName evidence="13">Late blight resistance proteinR1A-10</fullName>
    </submittedName>
</protein>
<dbReference type="FunFam" id="1.10.10.10:FF:000322">
    <property type="entry name" value="Probable disease resistance protein At1g63360"/>
    <property type="match status" value="1"/>
</dbReference>
<comment type="caution">
    <text evidence="13">The sequence shown here is derived from an EMBL/GenBank/DDBJ whole genome shotgun (WGS) entry which is preliminary data.</text>
</comment>
<keyword evidence="8" id="KW-0547">Nucleotide-binding</keyword>
<evidence type="ECO:0000256" key="2">
    <source>
        <dbReference type="ARBA" id="ARBA00004496"/>
    </source>
</evidence>
<evidence type="ECO:0000256" key="10">
    <source>
        <dbReference type="ARBA" id="ARBA00022840"/>
    </source>
</evidence>
<evidence type="ECO:0000259" key="11">
    <source>
        <dbReference type="Pfam" id="PF00931"/>
    </source>
</evidence>
<keyword evidence="7" id="KW-0677">Repeat</keyword>
<dbReference type="Gene3D" id="1.10.8.430">
    <property type="entry name" value="Helical domain of apoptotic protease-activating factors"/>
    <property type="match status" value="1"/>
</dbReference>
<keyword evidence="9" id="KW-0611">Plant defense</keyword>
<feature type="domain" description="Disease resistance protein winged helix" evidence="12">
    <location>
        <begin position="400"/>
        <end position="470"/>
    </location>
</feature>
<accession>A0AAW2LME6</accession>
<dbReference type="PANTHER" id="PTHR23155:SF1152">
    <property type="entry name" value="AAA+ ATPASE DOMAIN-CONTAINING PROTEIN"/>
    <property type="match status" value="1"/>
</dbReference>
<comment type="subcellular location">
    <subcellularLocation>
        <location evidence="2">Cytoplasm</location>
    </subcellularLocation>
</comment>
<dbReference type="GO" id="GO:0005524">
    <property type="term" value="F:ATP binding"/>
    <property type="evidence" value="ECO:0007669"/>
    <property type="project" value="UniProtKB-KW"/>
</dbReference>
<gene>
    <name evidence="13" type="ORF">Sradi_5293000</name>
</gene>
<dbReference type="InterPro" id="IPR002182">
    <property type="entry name" value="NB-ARC"/>
</dbReference>
<dbReference type="AlphaFoldDB" id="A0AAW2LME6"/>
<dbReference type="SUPFAM" id="SSF52540">
    <property type="entry name" value="P-loop containing nucleoside triphosphate hydrolases"/>
    <property type="match status" value="1"/>
</dbReference>
<evidence type="ECO:0000256" key="8">
    <source>
        <dbReference type="ARBA" id="ARBA00022741"/>
    </source>
</evidence>
<reference evidence="13" key="2">
    <citation type="journal article" date="2024" name="Plant">
        <title>Genomic evolution and insights into agronomic trait innovations of Sesamum species.</title>
        <authorList>
            <person name="Miao H."/>
            <person name="Wang L."/>
            <person name="Qu L."/>
            <person name="Liu H."/>
            <person name="Sun Y."/>
            <person name="Le M."/>
            <person name="Wang Q."/>
            <person name="Wei S."/>
            <person name="Zheng Y."/>
            <person name="Lin W."/>
            <person name="Duan Y."/>
            <person name="Cao H."/>
            <person name="Xiong S."/>
            <person name="Wang X."/>
            <person name="Wei L."/>
            <person name="Li C."/>
            <person name="Ma Q."/>
            <person name="Ju M."/>
            <person name="Zhao R."/>
            <person name="Li G."/>
            <person name="Mu C."/>
            <person name="Tian Q."/>
            <person name="Mei H."/>
            <person name="Zhang T."/>
            <person name="Gao T."/>
            <person name="Zhang H."/>
        </authorList>
    </citation>
    <scope>NUCLEOTIDE SEQUENCE</scope>
    <source>
        <strain evidence="13">G02</strain>
    </source>
</reference>
<evidence type="ECO:0000256" key="4">
    <source>
        <dbReference type="ARBA" id="ARBA00022490"/>
    </source>
</evidence>
<proteinExistence type="inferred from homology"/>